<dbReference type="EMBL" id="QPJK01000011">
    <property type="protein sequence ID" value="RCW66213.1"/>
    <property type="molecule type" value="Genomic_DNA"/>
</dbReference>
<protein>
    <submittedName>
        <fullName evidence="2">Integrating conjugative element protein (TIGR03755 family)</fullName>
    </submittedName>
</protein>
<reference evidence="2 3" key="1">
    <citation type="submission" date="2018-07" db="EMBL/GenBank/DDBJ databases">
        <title>Genomic Encyclopedia of Type Strains, Phase IV (KMG-IV): sequencing the most valuable type-strain genomes for metagenomic binning, comparative biology and taxonomic classification.</title>
        <authorList>
            <person name="Goeker M."/>
        </authorList>
    </citation>
    <scope>NUCLEOTIDE SEQUENCE [LARGE SCALE GENOMIC DNA]</scope>
    <source>
        <strain evidence="2 3">DSM 21634</strain>
    </source>
</reference>
<dbReference type="InterPro" id="IPR021204">
    <property type="entry name" value="Integr_conj_element_PFL4711"/>
</dbReference>
<evidence type="ECO:0000313" key="3">
    <source>
        <dbReference type="Proteomes" id="UP000252884"/>
    </source>
</evidence>
<feature type="chain" id="PRO_5016719550" evidence="1">
    <location>
        <begin position="36"/>
        <end position="459"/>
    </location>
</feature>
<dbReference type="AlphaFoldDB" id="A0A368XE18"/>
<dbReference type="Proteomes" id="UP000252884">
    <property type="component" value="Unassembled WGS sequence"/>
</dbReference>
<name>A0A368XE18_9BURK</name>
<comment type="caution">
    <text evidence="2">The sequence shown here is derived from an EMBL/GenBank/DDBJ whole genome shotgun (WGS) entry which is preliminary data.</text>
</comment>
<sequence>MRTNRSCPLAARRSGCALAAAVLFLGLAAAPAVYAQPVSNSSLYYRLGGGSPMGGAVNRGQTSLRLGLASRMNYSCGKFDVGLSWSNVMNGLGNLGATINGAIQAGIAALPLYILQRAQPGLYQLFQNFSQKADLLVASSLKSCEEMESMIKSGQDPYEDYVRMAKGDAWKISANASGDVVQAKYDMNRNEQAQRRGLDWVFQQRAGGVGLSPIQPIRDLSVAGFNATLNLPTTASATTNHRNGANAETRLVRAFRSPEELATWTTEVLGDKSIYLCTQDASCPNPTTTGTATGLGPKFEKELQEISPVLQGVIAGTENISKVKDIGTAGFGVSPQLVESMRELPASSRGIAVSRVAQELAMHRVVDKALVARSVLVTGLSLPEATKAGEMQADVQRQVDRLTQYVNDLMFEFRIRKEMTSDTALAIMGDQFYRDSQAARVRDGRTAERQPLVDGRVAP</sequence>
<keyword evidence="1" id="KW-0732">Signal</keyword>
<organism evidence="2 3">
    <name type="scientific">Pseudorhodoferax soli</name>
    <dbReference type="NCBI Taxonomy" id="545864"/>
    <lineage>
        <taxon>Bacteria</taxon>
        <taxon>Pseudomonadati</taxon>
        <taxon>Pseudomonadota</taxon>
        <taxon>Betaproteobacteria</taxon>
        <taxon>Burkholderiales</taxon>
        <taxon>Comamonadaceae</taxon>
    </lineage>
</organism>
<feature type="signal peptide" evidence="1">
    <location>
        <begin position="1"/>
        <end position="35"/>
    </location>
</feature>
<gene>
    <name evidence="2" type="ORF">DES41_111171</name>
</gene>
<dbReference type="OrthoDB" id="8553954at2"/>
<keyword evidence="3" id="KW-1185">Reference proteome</keyword>
<evidence type="ECO:0000256" key="1">
    <source>
        <dbReference type="SAM" id="SignalP"/>
    </source>
</evidence>
<accession>A0A368XE18</accession>
<dbReference type="NCBIfam" id="TIGR03755">
    <property type="entry name" value="conj_TIGR03755"/>
    <property type="match status" value="1"/>
</dbReference>
<dbReference type="RefSeq" id="WP_114471572.1">
    <property type="nucleotide sequence ID" value="NZ_QPJK01000011.1"/>
</dbReference>
<proteinExistence type="predicted"/>
<evidence type="ECO:0000313" key="2">
    <source>
        <dbReference type="EMBL" id="RCW66213.1"/>
    </source>
</evidence>